<dbReference type="PANTHER" id="PTHR30636">
    <property type="entry name" value="UPF0701 PROTEIN YICC"/>
    <property type="match status" value="1"/>
</dbReference>
<keyword evidence="2" id="KW-0540">Nuclease</keyword>
<dbReference type="Pfam" id="PF08340">
    <property type="entry name" value="YicC-like_C"/>
    <property type="match status" value="1"/>
</dbReference>
<dbReference type="EMBL" id="CP102381">
    <property type="protein sequence ID" value="WEJ62489.1"/>
    <property type="molecule type" value="Genomic_DNA"/>
</dbReference>
<evidence type="ECO:0000256" key="4">
    <source>
        <dbReference type="ARBA" id="ARBA00022801"/>
    </source>
</evidence>
<reference evidence="8 9" key="1">
    <citation type="submission" date="2022-06" db="EMBL/GenBank/DDBJ databases">
        <title>Thiomicrohabdus sp. nov, an obligately chemolithoautotrophic, sulfur-oxidizing bacterium isolated from beach of Guanyin Mountain. Amoy.</title>
        <authorList>
            <person name="Zhu H."/>
        </authorList>
    </citation>
    <scope>NUCLEOTIDE SEQUENCE [LARGE SCALE GENOMIC DNA]</scope>
    <source>
        <strain evidence="8 9">XGS-01</strain>
    </source>
</reference>
<dbReference type="Proteomes" id="UP001222275">
    <property type="component" value="Chromosome"/>
</dbReference>
<dbReference type="NCBIfam" id="TIGR00255">
    <property type="entry name" value="YicC/YloC family endoribonuclease"/>
    <property type="match status" value="1"/>
</dbReference>
<evidence type="ECO:0000259" key="6">
    <source>
        <dbReference type="Pfam" id="PF03755"/>
    </source>
</evidence>
<keyword evidence="3" id="KW-0255">Endonuclease</keyword>
<comment type="similarity">
    <text evidence="5">Belongs to the YicC/YloC family.</text>
</comment>
<comment type="cofactor">
    <cofactor evidence="1">
        <name>a divalent metal cation</name>
        <dbReference type="ChEBI" id="CHEBI:60240"/>
    </cofactor>
</comment>
<evidence type="ECO:0000256" key="2">
    <source>
        <dbReference type="ARBA" id="ARBA00022722"/>
    </source>
</evidence>
<proteinExistence type="inferred from homology"/>
<dbReference type="Pfam" id="PF03755">
    <property type="entry name" value="YicC-like_N"/>
    <property type="match status" value="1"/>
</dbReference>
<evidence type="ECO:0000256" key="5">
    <source>
        <dbReference type="ARBA" id="ARBA00035648"/>
    </source>
</evidence>
<evidence type="ECO:0000313" key="9">
    <source>
        <dbReference type="Proteomes" id="UP001222275"/>
    </source>
</evidence>
<gene>
    <name evidence="8" type="ORF">NR989_10800</name>
</gene>
<evidence type="ECO:0000256" key="3">
    <source>
        <dbReference type="ARBA" id="ARBA00022759"/>
    </source>
</evidence>
<dbReference type="RefSeq" id="WP_275594747.1">
    <property type="nucleotide sequence ID" value="NZ_CP102381.1"/>
</dbReference>
<dbReference type="InterPro" id="IPR013527">
    <property type="entry name" value="YicC-like_N"/>
</dbReference>
<evidence type="ECO:0000313" key="8">
    <source>
        <dbReference type="EMBL" id="WEJ62489.1"/>
    </source>
</evidence>
<name>A0ABY8C946_9GAMM</name>
<accession>A0ABY8C946</accession>
<sequence>MSKPANAPKTFTVKSMTAFARVQENNSFGRYSWEIRSVNQRYLEINPRLPDAYRHLEPTIRELLKKHIARGKIDISLSYEVSSNQSTMQLNIELLKSLNTAVNQVQQTMQHTSEVNPLEALKWPGILHESSNNIDSEKMNSELLKSLQTTLQLFTEHQIREGQALAHMIHARCVTIAQQVKQLEPELPTILENHTQKLKQRIQSLTDKMDEDRFHQEVAVLAQKMDVSEEIDRLKTHLEEVEQTLSGKTALPNHLNPIGRRLDFLMQELNREANTLGSKAIDTKISQTSVELKVLIEQMREQVQNIE</sequence>
<dbReference type="InterPro" id="IPR005229">
    <property type="entry name" value="YicC/YloC-like"/>
</dbReference>
<feature type="domain" description="Endoribonuclease YicC-like N-terminal" evidence="6">
    <location>
        <begin position="13"/>
        <end position="166"/>
    </location>
</feature>
<evidence type="ECO:0000259" key="7">
    <source>
        <dbReference type="Pfam" id="PF08340"/>
    </source>
</evidence>
<protein>
    <submittedName>
        <fullName evidence="8">YicC family protein</fullName>
    </submittedName>
</protein>
<organism evidence="8 9">
    <name type="scientific">Thiomicrorhabdus lithotrophica</name>
    <dbReference type="NCBI Taxonomy" id="2949997"/>
    <lineage>
        <taxon>Bacteria</taxon>
        <taxon>Pseudomonadati</taxon>
        <taxon>Pseudomonadota</taxon>
        <taxon>Gammaproteobacteria</taxon>
        <taxon>Thiotrichales</taxon>
        <taxon>Piscirickettsiaceae</taxon>
        <taxon>Thiomicrorhabdus</taxon>
    </lineage>
</organism>
<keyword evidence="9" id="KW-1185">Reference proteome</keyword>
<dbReference type="PANTHER" id="PTHR30636:SF3">
    <property type="entry name" value="UPF0701 PROTEIN YICC"/>
    <property type="match status" value="1"/>
</dbReference>
<keyword evidence="4" id="KW-0378">Hydrolase</keyword>
<feature type="domain" description="Endoribonuclease YicC-like C-terminal" evidence="7">
    <location>
        <begin position="186"/>
        <end position="307"/>
    </location>
</feature>
<evidence type="ECO:0000256" key="1">
    <source>
        <dbReference type="ARBA" id="ARBA00001968"/>
    </source>
</evidence>
<dbReference type="InterPro" id="IPR013551">
    <property type="entry name" value="YicC-like_C"/>
</dbReference>